<dbReference type="EMBL" id="JABJXA010000021">
    <property type="protein sequence ID" value="MBB1258338.1"/>
    <property type="molecule type" value="Genomic_DNA"/>
</dbReference>
<keyword evidence="3 7" id="KW-0812">Transmembrane</keyword>
<keyword evidence="11" id="KW-1185">Reference proteome</keyword>
<dbReference type="RefSeq" id="WP_143646162.1">
    <property type="nucleotide sequence ID" value="NZ_JABJXA010000021.1"/>
</dbReference>
<evidence type="ECO:0000256" key="6">
    <source>
        <dbReference type="SAM" id="MobiDB-lite"/>
    </source>
</evidence>
<reference evidence="9" key="3">
    <citation type="journal article" name="Syst. Appl. Microbiol.">
        <title>Streptomyces alkaliterrae sp. nov., isolated from an alkaline soil, and emended descriptions of Streptomyces alkaliphilus, Streptomyces calidiresistens and Streptomyces durbertensis.</title>
        <authorList>
            <person name="Swiecimska M."/>
            <person name="Golinska P."/>
            <person name="Nouioui I."/>
            <person name="Wypij M."/>
            <person name="Rai M."/>
            <person name="Sangal V."/>
            <person name="Goodfellow M."/>
        </authorList>
    </citation>
    <scope>NUCLEOTIDE SEQUENCE</scope>
    <source>
        <strain evidence="9">OF8</strain>
    </source>
</reference>
<organism evidence="10 11">
    <name type="scientific">Streptomyces alkaliterrae</name>
    <dbReference type="NCBI Taxonomy" id="2213162"/>
    <lineage>
        <taxon>Bacteria</taxon>
        <taxon>Bacillati</taxon>
        <taxon>Actinomycetota</taxon>
        <taxon>Actinomycetes</taxon>
        <taxon>Kitasatosporales</taxon>
        <taxon>Streptomycetaceae</taxon>
        <taxon>Streptomyces</taxon>
    </lineage>
</organism>
<keyword evidence="2" id="KW-1003">Cell membrane</keyword>
<dbReference type="Pfam" id="PF00482">
    <property type="entry name" value="T2SSF"/>
    <property type="match status" value="1"/>
</dbReference>
<feature type="domain" description="Type II secretion system protein GspF" evidence="8">
    <location>
        <begin position="115"/>
        <end position="243"/>
    </location>
</feature>
<sequence>MTLLALLTGMSITGGLVLLVAVAAGYEGPTGGTGPWSRWRARWSRPGAPLTERERRTRTVRRAGAAVVVAVVWLLTEVPVFAFLAGAAVVGVPWLLASGQAAGRRIDQLEALATWTQSLADSLRLGIGLEQAMQGSARSAPPAIAEPIGQLARDLRIGVRPDDALRACAQELDDVLADRVIAALILSTSSAARGRSTGLADGLQNLATSVRDEVSKRREIESDRAKPRTTVRWLTIMVAAVTVGGVVFAKDYTSPYGTLLGQVVFALCVLGFVGTLMWMRSLAQQRPIPRFLEADPRSAVRSAEPRVDTGTSPDPAAGAEVSKR</sequence>
<dbReference type="PANTHER" id="PTHR35007">
    <property type="entry name" value="INTEGRAL MEMBRANE PROTEIN-RELATED"/>
    <property type="match status" value="1"/>
</dbReference>
<dbReference type="InterPro" id="IPR018076">
    <property type="entry name" value="T2SS_GspF_dom"/>
</dbReference>
<evidence type="ECO:0000259" key="8">
    <source>
        <dbReference type="Pfam" id="PF00482"/>
    </source>
</evidence>
<dbReference type="EMBL" id="VJYK02000010">
    <property type="protein sequence ID" value="MQS00680.1"/>
    <property type="molecule type" value="Genomic_DNA"/>
</dbReference>
<feature type="transmembrane region" description="Helical" evidence="7">
    <location>
        <begin position="63"/>
        <end position="96"/>
    </location>
</feature>
<evidence type="ECO:0000256" key="5">
    <source>
        <dbReference type="ARBA" id="ARBA00023136"/>
    </source>
</evidence>
<dbReference type="Proteomes" id="UP000320857">
    <property type="component" value="Unassembled WGS sequence"/>
</dbReference>
<protein>
    <submittedName>
        <fullName evidence="9">Type II secretion system F family protein</fullName>
    </submittedName>
</protein>
<name>A0A5P0YLA7_9ACTN</name>
<evidence type="ECO:0000256" key="3">
    <source>
        <dbReference type="ARBA" id="ARBA00022692"/>
    </source>
</evidence>
<feature type="compositionally biased region" description="Basic and acidic residues" evidence="6">
    <location>
        <begin position="294"/>
        <end position="307"/>
    </location>
</feature>
<comment type="subcellular location">
    <subcellularLocation>
        <location evidence="1">Cell membrane</location>
        <topology evidence="1">Multi-pass membrane protein</topology>
    </subcellularLocation>
</comment>
<feature type="transmembrane region" description="Helical" evidence="7">
    <location>
        <begin position="231"/>
        <end position="249"/>
    </location>
</feature>
<dbReference type="AlphaFoldDB" id="A0A5P0YLA7"/>
<evidence type="ECO:0000313" key="11">
    <source>
        <dbReference type="Proteomes" id="UP000320857"/>
    </source>
</evidence>
<feature type="transmembrane region" description="Helical" evidence="7">
    <location>
        <begin position="255"/>
        <end position="278"/>
    </location>
</feature>
<dbReference type="PANTHER" id="PTHR35007:SF3">
    <property type="entry name" value="POSSIBLE CONSERVED ALANINE RICH MEMBRANE PROTEIN"/>
    <property type="match status" value="1"/>
</dbReference>
<dbReference type="GO" id="GO:0005886">
    <property type="term" value="C:plasma membrane"/>
    <property type="evidence" value="ECO:0007669"/>
    <property type="project" value="UniProtKB-SubCell"/>
</dbReference>
<evidence type="ECO:0000313" key="12">
    <source>
        <dbReference type="Proteomes" id="UP000517765"/>
    </source>
</evidence>
<evidence type="ECO:0000256" key="7">
    <source>
        <dbReference type="SAM" id="Phobius"/>
    </source>
</evidence>
<comment type="caution">
    <text evidence="10">The sequence shown here is derived from an EMBL/GenBank/DDBJ whole genome shotgun (WGS) entry which is preliminary data.</text>
</comment>
<evidence type="ECO:0000256" key="4">
    <source>
        <dbReference type="ARBA" id="ARBA00022989"/>
    </source>
</evidence>
<dbReference type="Gene3D" id="1.20.81.30">
    <property type="entry name" value="Type II secretion system (T2SS), domain F"/>
    <property type="match status" value="1"/>
</dbReference>
<reference evidence="10 11" key="1">
    <citation type="submission" date="2019-10" db="EMBL/GenBank/DDBJ databases">
        <title>Streptomyces sp. nov., a novel actinobacterium isolated from alkaline environment.</title>
        <authorList>
            <person name="Golinska P."/>
        </authorList>
    </citation>
    <scope>NUCLEOTIDE SEQUENCE [LARGE SCALE GENOMIC DNA]</scope>
    <source>
        <strain evidence="10 11">OF1</strain>
    </source>
</reference>
<evidence type="ECO:0000313" key="10">
    <source>
        <dbReference type="EMBL" id="MQS00680.1"/>
    </source>
</evidence>
<evidence type="ECO:0000256" key="1">
    <source>
        <dbReference type="ARBA" id="ARBA00004651"/>
    </source>
</evidence>
<gene>
    <name evidence="10" type="ORF">FNX44_002035</name>
    <name evidence="9" type="ORF">H3147_05775</name>
</gene>
<dbReference type="InterPro" id="IPR042094">
    <property type="entry name" value="T2SS_GspF_sf"/>
</dbReference>
<keyword evidence="4 7" id="KW-1133">Transmembrane helix</keyword>
<keyword evidence="5 7" id="KW-0472">Membrane</keyword>
<feature type="region of interest" description="Disordered" evidence="6">
    <location>
        <begin position="294"/>
        <end position="324"/>
    </location>
</feature>
<evidence type="ECO:0000256" key="2">
    <source>
        <dbReference type="ARBA" id="ARBA00022475"/>
    </source>
</evidence>
<dbReference type="Proteomes" id="UP000517765">
    <property type="component" value="Unassembled WGS sequence"/>
</dbReference>
<evidence type="ECO:0000313" key="9">
    <source>
        <dbReference type="EMBL" id="MBB1258338.1"/>
    </source>
</evidence>
<accession>A0A5P0YLA7</accession>
<reference evidence="12" key="2">
    <citation type="submission" date="2020-05" db="EMBL/GenBank/DDBJ databases">
        <title>Classification of alakaliphilic streptomycetes isolated from an alkaline soil next to Lonar Crater, India and a proposal for the recognition of Streptomyces alkaliterrae sp. nov.</title>
        <authorList>
            <person name="Golinska P."/>
        </authorList>
    </citation>
    <scope>NUCLEOTIDE SEQUENCE [LARGE SCALE GENOMIC DNA]</scope>
    <source>
        <strain evidence="12">OF8</strain>
    </source>
</reference>
<dbReference type="OrthoDB" id="5243396at2"/>
<proteinExistence type="predicted"/>